<dbReference type="SUPFAM" id="SSF56317">
    <property type="entry name" value="Carbon-nitrogen hydrolase"/>
    <property type="match status" value="1"/>
</dbReference>
<reference evidence="1 2" key="1">
    <citation type="submission" date="2016-07" db="EMBL/GenBank/DDBJ databases">
        <title>Multiple horizontal gene transfer events from other fungi enriched the ability of initially mycotrophic Trichoderma (Ascomycota) to feed on dead plant biomass.</title>
        <authorList>
            <consortium name="DOE Joint Genome Institute"/>
            <person name="Aerts A."/>
            <person name="Atanasova L."/>
            <person name="Chenthamara K."/>
            <person name="Zhang J."/>
            <person name="Grujic M."/>
            <person name="Henrissat B."/>
            <person name="Kuo A."/>
            <person name="Salamov A."/>
            <person name="Lipzen A."/>
            <person name="Labutti K."/>
            <person name="Barry K."/>
            <person name="Miao Y."/>
            <person name="Rahimi M.J."/>
            <person name="Shen Q."/>
            <person name="Grigoriev I.V."/>
            <person name="Kubicek C.P."/>
            <person name="Druzhinina I.S."/>
        </authorList>
    </citation>
    <scope>NUCLEOTIDE SEQUENCE [LARGE SCALE GENOMIC DNA]</scope>
    <source>
        <strain evidence="1 2">CBS 433.97</strain>
    </source>
</reference>
<dbReference type="InterPro" id="IPR036526">
    <property type="entry name" value="C-N_Hydrolase_sf"/>
</dbReference>
<protein>
    <recommendedName>
        <fullName evidence="3">CN hydrolase domain-containing protein</fullName>
    </recommendedName>
</protein>
<dbReference type="EMBL" id="KZ679256">
    <property type="protein sequence ID" value="PTB46692.1"/>
    <property type="molecule type" value="Genomic_DNA"/>
</dbReference>
<keyword evidence="2" id="KW-1185">Reference proteome</keyword>
<evidence type="ECO:0000313" key="1">
    <source>
        <dbReference type="EMBL" id="PTB46692.1"/>
    </source>
</evidence>
<organism evidence="1 2">
    <name type="scientific">Trichoderma asperellum (strain ATCC 204424 / CBS 433.97 / NBRC 101777)</name>
    <dbReference type="NCBI Taxonomy" id="1042311"/>
    <lineage>
        <taxon>Eukaryota</taxon>
        <taxon>Fungi</taxon>
        <taxon>Dikarya</taxon>
        <taxon>Ascomycota</taxon>
        <taxon>Pezizomycotina</taxon>
        <taxon>Sordariomycetes</taxon>
        <taxon>Hypocreomycetidae</taxon>
        <taxon>Hypocreales</taxon>
        <taxon>Hypocreaceae</taxon>
        <taxon>Trichoderma</taxon>
    </lineage>
</organism>
<proteinExistence type="predicted"/>
<evidence type="ECO:0008006" key="3">
    <source>
        <dbReference type="Google" id="ProtNLM"/>
    </source>
</evidence>
<evidence type="ECO:0000313" key="2">
    <source>
        <dbReference type="Proteomes" id="UP000240493"/>
    </source>
</evidence>
<name>A0A2T3ZPI3_TRIA4</name>
<accession>A0A2T3ZPI3</accession>
<gene>
    <name evidence="1" type="ORF">M441DRAFT_445380</name>
</gene>
<dbReference type="Proteomes" id="UP000240493">
    <property type="component" value="Unassembled WGS sequence"/>
</dbReference>
<dbReference type="STRING" id="1042311.A0A2T3ZPI3"/>
<dbReference type="OrthoDB" id="412018at2759"/>
<sequence>MAESTYKAQLNAKLIVYDHIVFDFSLEDGADIIIVPTCWMLDESHAYGLKLNLNYESLVLNTIITWRCFENACAVVFAHDGGPSGTFVGLFDIFEPCQWDLEQFESYFIVEIDVENWKRAGLNKVREDLAEKDWQY</sequence>
<dbReference type="Gene3D" id="3.60.110.10">
    <property type="entry name" value="Carbon-nitrogen hydrolase"/>
    <property type="match status" value="1"/>
</dbReference>
<dbReference type="AlphaFoldDB" id="A0A2T3ZPI3"/>